<gene>
    <name evidence="2" type="ORF">B1H29_05710</name>
</gene>
<reference evidence="2 3" key="1">
    <citation type="submission" date="2017-02" db="EMBL/GenBank/DDBJ databases">
        <title>Streptomyces pactum ACT12 Genome sequencing and assembly.</title>
        <authorList>
            <person name="Xue Q."/>
            <person name="Yan X."/>
            <person name="Jia L."/>
            <person name="Yan H."/>
        </authorList>
    </citation>
    <scope>NUCLEOTIDE SEQUENCE [LARGE SCALE GENOMIC DNA]</scope>
    <source>
        <strain evidence="2 3">ACT12</strain>
    </source>
</reference>
<dbReference type="EMBL" id="CP019724">
    <property type="protein sequence ID" value="AQS66488.1"/>
    <property type="molecule type" value="Genomic_DNA"/>
</dbReference>
<name>A0A1S6J418_9ACTN</name>
<dbReference type="KEGG" id="spac:B1H29_05710"/>
<accession>A0A1S6J418</accession>
<evidence type="ECO:0000256" key="1">
    <source>
        <dbReference type="SAM" id="MobiDB-lite"/>
    </source>
</evidence>
<evidence type="ECO:0000313" key="2">
    <source>
        <dbReference type="EMBL" id="AQS66488.1"/>
    </source>
</evidence>
<dbReference type="AlphaFoldDB" id="A0A1S6J418"/>
<sequence>MIRFYCSYIRYRPGRPGAHAAARTRRDSGRPSGSLCPAAAPVPFDDLDGHTVEVVLVARRFTGRRVLMSDGSMAG</sequence>
<protein>
    <submittedName>
        <fullName evidence="2">Uncharacterized protein</fullName>
    </submittedName>
</protein>
<proteinExistence type="predicted"/>
<dbReference type="Proteomes" id="UP000189443">
    <property type="component" value="Chromosome"/>
</dbReference>
<organism evidence="2 3">
    <name type="scientific">Streptomyces pactum</name>
    <dbReference type="NCBI Taxonomy" id="68249"/>
    <lineage>
        <taxon>Bacteria</taxon>
        <taxon>Bacillati</taxon>
        <taxon>Actinomycetota</taxon>
        <taxon>Actinomycetes</taxon>
        <taxon>Kitasatosporales</taxon>
        <taxon>Streptomycetaceae</taxon>
        <taxon>Streptomyces</taxon>
    </lineage>
</organism>
<evidence type="ECO:0000313" key="3">
    <source>
        <dbReference type="Proteomes" id="UP000189443"/>
    </source>
</evidence>
<feature type="region of interest" description="Disordered" evidence="1">
    <location>
        <begin position="15"/>
        <end position="34"/>
    </location>
</feature>
<keyword evidence="3" id="KW-1185">Reference proteome</keyword>